<dbReference type="Proteomes" id="UP001303115">
    <property type="component" value="Unassembled WGS sequence"/>
</dbReference>
<dbReference type="AlphaFoldDB" id="A0AAN6PCG7"/>
<keyword evidence="2" id="KW-1185">Reference proteome</keyword>
<comment type="caution">
    <text evidence="1">The sequence shown here is derived from an EMBL/GenBank/DDBJ whole genome shotgun (WGS) entry which is preliminary data.</text>
</comment>
<evidence type="ECO:0000313" key="1">
    <source>
        <dbReference type="EMBL" id="KAK4033831.1"/>
    </source>
</evidence>
<organism evidence="1 2">
    <name type="scientific">Parachaetomium inaequale</name>
    <dbReference type="NCBI Taxonomy" id="2588326"/>
    <lineage>
        <taxon>Eukaryota</taxon>
        <taxon>Fungi</taxon>
        <taxon>Dikarya</taxon>
        <taxon>Ascomycota</taxon>
        <taxon>Pezizomycotina</taxon>
        <taxon>Sordariomycetes</taxon>
        <taxon>Sordariomycetidae</taxon>
        <taxon>Sordariales</taxon>
        <taxon>Chaetomiaceae</taxon>
        <taxon>Parachaetomium</taxon>
    </lineage>
</organism>
<gene>
    <name evidence="1" type="ORF">C8A01DRAFT_39718</name>
</gene>
<protein>
    <submittedName>
        <fullName evidence="1">Uncharacterized protein</fullName>
    </submittedName>
</protein>
<proteinExistence type="predicted"/>
<reference evidence="2" key="1">
    <citation type="journal article" date="2023" name="Mol. Phylogenet. Evol.">
        <title>Genome-scale phylogeny and comparative genomics of the fungal order Sordariales.</title>
        <authorList>
            <person name="Hensen N."/>
            <person name="Bonometti L."/>
            <person name="Westerberg I."/>
            <person name="Brannstrom I.O."/>
            <person name="Guillou S."/>
            <person name="Cros-Aarteil S."/>
            <person name="Calhoun S."/>
            <person name="Haridas S."/>
            <person name="Kuo A."/>
            <person name="Mondo S."/>
            <person name="Pangilinan J."/>
            <person name="Riley R."/>
            <person name="LaButti K."/>
            <person name="Andreopoulos B."/>
            <person name="Lipzen A."/>
            <person name="Chen C."/>
            <person name="Yan M."/>
            <person name="Daum C."/>
            <person name="Ng V."/>
            <person name="Clum A."/>
            <person name="Steindorff A."/>
            <person name="Ohm R.A."/>
            <person name="Martin F."/>
            <person name="Silar P."/>
            <person name="Natvig D.O."/>
            <person name="Lalanne C."/>
            <person name="Gautier V."/>
            <person name="Ament-Velasquez S.L."/>
            <person name="Kruys A."/>
            <person name="Hutchinson M.I."/>
            <person name="Powell A.J."/>
            <person name="Barry K."/>
            <person name="Miller A.N."/>
            <person name="Grigoriev I.V."/>
            <person name="Debuchy R."/>
            <person name="Gladieux P."/>
            <person name="Hiltunen Thoren M."/>
            <person name="Johannesson H."/>
        </authorList>
    </citation>
    <scope>NUCLEOTIDE SEQUENCE [LARGE SCALE GENOMIC DNA]</scope>
    <source>
        <strain evidence="2">CBS 284.82</strain>
    </source>
</reference>
<sequence>MRPLCEQWWLSPVPQVPGVGGRPVPVHHGSLEKLADLVCLHDVYIANEAALAPDRIAFKAFAPPHAPNLRYFRVDNHDKAVHEHFCAISDPSFMRKLGLAYWRPDWRRGFAVSDLFRASRQYPSLPLQLRIIDLELGRQNLYGRRKFERDEEQVFEALVATNADTLEGLAVTVAANSKDADTDHWVQFLERALPSLPNLTQLSLEASWFSSREAAQAIAERLALAGPRLRFINMGPKFWRVWRDADDGTVSLERRGVTCYSLDIHCPRR</sequence>
<evidence type="ECO:0000313" key="2">
    <source>
        <dbReference type="Proteomes" id="UP001303115"/>
    </source>
</evidence>
<dbReference type="EMBL" id="MU854508">
    <property type="protein sequence ID" value="KAK4033831.1"/>
    <property type="molecule type" value="Genomic_DNA"/>
</dbReference>
<name>A0AAN6PCG7_9PEZI</name>
<accession>A0AAN6PCG7</accession>